<feature type="signal peptide" evidence="2">
    <location>
        <begin position="1"/>
        <end position="23"/>
    </location>
</feature>
<organism evidence="3 4">
    <name type="scientific">Gossypium davidsonii</name>
    <name type="common">Davidson's cotton</name>
    <name type="synonym">Gossypium klotzschianum subsp. davidsonii</name>
    <dbReference type="NCBI Taxonomy" id="34287"/>
    <lineage>
        <taxon>Eukaryota</taxon>
        <taxon>Viridiplantae</taxon>
        <taxon>Streptophyta</taxon>
        <taxon>Embryophyta</taxon>
        <taxon>Tracheophyta</taxon>
        <taxon>Spermatophyta</taxon>
        <taxon>Magnoliopsida</taxon>
        <taxon>eudicotyledons</taxon>
        <taxon>Gunneridae</taxon>
        <taxon>Pentapetalae</taxon>
        <taxon>rosids</taxon>
        <taxon>malvids</taxon>
        <taxon>Malvales</taxon>
        <taxon>Malvaceae</taxon>
        <taxon>Malvoideae</taxon>
        <taxon>Gossypium</taxon>
    </lineage>
</organism>
<proteinExistence type="predicted"/>
<feature type="region of interest" description="Disordered" evidence="1">
    <location>
        <begin position="43"/>
        <end position="93"/>
    </location>
</feature>
<name>A0A7J8R6S3_GOSDV</name>
<evidence type="ECO:0000313" key="4">
    <source>
        <dbReference type="Proteomes" id="UP000593561"/>
    </source>
</evidence>
<evidence type="ECO:0000256" key="1">
    <source>
        <dbReference type="SAM" id="MobiDB-lite"/>
    </source>
</evidence>
<dbReference type="Proteomes" id="UP000593561">
    <property type="component" value="Unassembled WGS sequence"/>
</dbReference>
<feature type="chain" id="PRO_5029474090" evidence="2">
    <location>
        <begin position="24"/>
        <end position="127"/>
    </location>
</feature>
<keyword evidence="4" id="KW-1185">Reference proteome</keyword>
<evidence type="ECO:0000313" key="3">
    <source>
        <dbReference type="EMBL" id="MBA0609461.1"/>
    </source>
</evidence>
<feature type="non-terminal residue" evidence="3">
    <location>
        <position position="127"/>
    </location>
</feature>
<gene>
    <name evidence="3" type="ORF">Godav_021506</name>
</gene>
<accession>A0A7J8R6S3</accession>
<dbReference type="PANTHER" id="PTHR36040:SF5">
    <property type="entry name" value="TRANSMEMBRANE PROTEIN"/>
    <property type="match status" value="1"/>
</dbReference>
<dbReference type="PANTHER" id="PTHR36040">
    <property type="entry name" value="OS04G0188500 PROTEIN"/>
    <property type="match status" value="1"/>
</dbReference>
<protein>
    <submittedName>
        <fullName evidence="3">Uncharacterized protein</fullName>
    </submittedName>
</protein>
<keyword evidence="2" id="KW-0732">Signal</keyword>
<comment type="caution">
    <text evidence="3">The sequence shown here is derived from an EMBL/GenBank/DDBJ whole genome shotgun (WGS) entry which is preliminary data.</text>
</comment>
<dbReference type="EMBL" id="JABFAC010000003">
    <property type="protein sequence ID" value="MBA0609461.1"/>
    <property type="molecule type" value="Genomic_DNA"/>
</dbReference>
<evidence type="ECO:0000256" key="2">
    <source>
        <dbReference type="SAM" id="SignalP"/>
    </source>
</evidence>
<sequence>MGARIRFVALALAILMMVGYCLAAKVIKVDMLKHENTAVNGSRRLLHDDSNAKSGYAKESSVNNHHYIPRNDFNNYPGGNEDGNGQQSRGPFDLRMAAAVGPPATDIVAAGAGTGAGAGAGAGAGVL</sequence>
<reference evidence="3 4" key="1">
    <citation type="journal article" date="2019" name="Genome Biol. Evol.">
        <title>Insights into the evolution of the New World diploid cottons (Gossypium, subgenus Houzingenia) based on genome sequencing.</title>
        <authorList>
            <person name="Grover C.E."/>
            <person name="Arick M.A. 2nd"/>
            <person name="Thrash A."/>
            <person name="Conover J.L."/>
            <person name="Sanders W.S."/>
            <person name="Peterson D.G."/>
            <person name="Frelichowski J.E."/>
            <person name="Scheffler J.A."/>
            <person name="Scheffler B.E."/>
            <person name="Wendel J.F."/>
        </authorList>
    </citation>
    <scope>NUCLEOTIDE SEQUENCE [LARGE SCALE GENOMIC DNA]</scope>
    <source>
        <strain evidence="3">27</strain>
        <tissue evidence="3">Leaf</tissue>
    </source>
</reference>
<dbReference type="AlphaFoldDB" id="A0A7J8R6S3"/>